<evidence type="ECO:0000256" key="6">
    <source>
        <dbReference type="ARBA" id="ARBA00022723"/>
    </source>
</evidence>
<dbReference type="OMA" id="NHHYDEG"/>
<evidence type="ECO:0000256" key="8">
    <source>
        <dbReference type="ARBA" id="ARBA00022786"/>
    </source>
</evidence>
<evidence type="ECO:0000256" key="9">
    <source>
        <dbReference type="ARBA" id="ARBA00022833"/>
    </source>
</evidence>
<name>A0A913ZJX6_PATMI</name>
<dbReference type="Proteomes" id="UP000887568">
    <property type="component" value="Unplaced"/>
</dbReference>
<evidence type="ECO:0000256" key="4">
    <source>
        <dbReference type="ARBA" id="ARBA00020923"/>
    </source>
</evidence>
<evidence type="ECO:0000259" key="15">
    <source>
        <dbReference type="PROSITE" id="PS51044"/>
    </source>
</evidence>
<feature type="coiled-coil region" evidence="14">
    <location>
        <begin position="48"/>
        <end position="75"/>
    </location>
</feature>
<dbReference type="RefSeq" id="XP_038051341.1">
    <property type="nucleotide sequence ID" value="XM_038195413.1"/>
</dbReference>
<keyword evidence="5" id="KW-0808">Transferase</keyword>
<keyword evidence="9" id="KW-0862">Zinc</keyword>
<dbReference type="Pfam" id="PF11789">
    <property type="entry name" value="zf-Nse"/>
    <property type="match status" value="1"/>
</dbReference>
<keyword evidence="17" id="KW-1185">Reference proteome</keyword>
<evidence type="ECO:0000256" key="1">
    <source>
        <dbReference type="ARBA" id="ARBA00004123"/>
    </source>
</evidence>
<dbReference type="InterPro" id="IPR026846">
    <property type="entry name" value="Nse2(Mms21)"/>
</dbReference>
<accession>A0A913ZJX6</accession>
<dbReference type="GeneID" id="119724385"/>
<comment type="subcellular location">
    <subcellularLocation>
        <location evidence="1">Nucleus</location>
    </subcellularLocation>
</comment>
<dbReference type="EnsemblMetazoa" id="XM_038195413.1">
    <property type="protein sequence ID" value="XP_038051341.1"/>
    <property type="gene ID" value="LOC119724385"/>
</dbReference>
<evidence type="ECO:0000256" key="13">
    <source>
        <dbReference type="PROSITE-ProRule" id="PRU00452"/>
    </source>
</evidence>
<comment type="pathway">
    <text evidence="2">Protein modification; protein sumoylation.</text>
</comment>
<evidence type="ECO:0000256" key="10">
    <source>
        <dbReference type="ARBA" id="ARBA00023242"/>
    </source>
</evidence>
<keyword evidence="7 13" id="KW-0863">Zinc-finger</keyword>
<evidence type="ECO:0000256" key="11">
    <source>
        <dbReference type="ARBA" id="ARBA00031731"/>
    </source>
</evidence>
<evidence type="ECO:0000313" key="16">
    <source>
        <dbReference type="EnsemblMetazoa" id="XP_038051341.1"/>
    </source>
</evidence>
<dbReference type="OrthoDB" id="26899at2759"/>
<dbReference type="GO" id="GO:0016925">
    <property type="term" value="P:protein sumoylation"/>
    <property type="evidence" value="ECO:0007669"/>
    <property type="project" value="TreeGrafter"/>
</dbReference>
<protein>
    <recommendedName>
        <fullName evidence="4">E3 SUMO-protein ligase NSE2</fullName>
    </recommendedName>
    <alternativeName>
        <fullName evidence="11">E3 SUMO-protein transferase NSE2</fullName>
    </alternativeName>
    <alternativeName>
        <fullName evidence="12">Non-structural maintenance of chromosomes element 2 homolog</fullName>
    </alternativeName>
</protein>
<evidence type="ECO:0000256" key="5">
    <source>
        <dbReference type="ARBA" id="ARBA00022679"/>
    </source>
</evidence>
<proteinExistence type="inferred from homology"/>
<dbReference type="PANTHER" id="PTHR21330:SF1">
    <property type="entry name" value="E3 SUMO-PROTEIN LIGASE NSE2"/>
    <property type="match status" value="1"/>
</dbReference>
<dbReference type="CDD" id="cd16651">
    <property type="entry name" value="SPL-RING_NSE2"/>
    <property type="match status" value="1"/>
</dbReference>
<evidence type="ECO:0000256" key="12">
    <source>
        <dbReference type="ARBA" id="ARBA00032533"/>
    </source>
</evidence>
<evidence type="ECO:0000256" key="14">
    <source>
        <dbReference type="SAM" id="Coils"/>
    </source>
</evidence>
<dbReference type="GO" id="GO:0030915">
    <property type="term" value="C:Smc5-Smc6 complex"/>
    <property type="evidence" value="ECO:0007669"/>
    <property type="project" value="InterPro"/>
</dbReference>
<dbReference type="GO" id="GO:0061665">
    <property type="term" value="F:SUMO ligase activity"/>
    <property type="evidence" value="ECO:0007669"/>
    <property type="project" value="TreeGrafter"/>
</dbReference>
<keyword evidence="10" id="KW-0539">Nucleus</keyword>
<evidence type="ECO:0000256" key="2">
    <source>
        <dbReference type="ARBA" id="ARBA00004718"/>
    </source>
</evidence>
<keyword evidence="14" id="KW-0175">Coiled coil</keyword>
<dbReference type="SUPFAM" id="SSF57850">
    <property type="entry name" value="RING/U-box"/>
    <property type="match status" value="1"/>
</dbReference>
<comment type="similarity">
    <text evidence="3">Belongs to the NSE2 family.</text>
</comment>
<dbReference type="InterPro" id="IPR004181">
    <property type="entry name" value="Znf_MIZ"/>
</dbReference>
<keyword evidence="6" id="KW-0479">Metal-binding</keyword>
<feature type="domain" description="SP-RING-type" evidence="15">
    <location>
        <begin position="147"/>
        <end position="230"/>
    </location>
</feature>
<organism evidence="16 17">
    <name type="scientific">Patiria miniata</name>
    <name type="common">Bat star</name>
    <name type="synonym">Asterina miniata</name>
    <dbReference type="NCBI Taxonomy" id="46514"/>
    <lineage>
        <taxon>Eukaryota</taxon>
        <taxon>Metazoa</taxon>
        <taxon>Echinodermata</taxon>
        <taxon>Eleutherozoa</taxon>
        <taxon>Asterozoa</taxon>
        <taxon>Asteroidea</taxon>
        <taxon>Valvatacea</taxon>
        <taxon>Valvatida</taxon>
        <taxon>Asterinidae</taxon>
        <taxon>Patiria</taxon>
    </lineage>
</organism>
<dbReference type="Gene3D" id="3.30.40.10">
    <property type="entry name" value="Zinc/RING finger domain, C3HC4 (zinc finger)"/>
    <property type="match status" value="1"/>
</dbReference>
<dbReference type="GO" id="GO:0005634">
    <property type="term" value="C:nucleus"/>
    <property type="evidence" value="ECO:0007669"/>
    <property type="project" value="UniProtKB-SubCell"/>
</dbReference>
<reference evidence="16" key="1">
    <citation type="submission" date="2022-11" db="UniProtKB">
        <authorList>
            <consortium name="EnsemblMetazoa"/>
        </authorList>
    </citation>
    <scope>IDENTIFICATION</scope>
</reference>
<dbReference type="AlphaFoldDB" id="A0A913ZJX6"/>
<sequence length="235" mass="26544">MAGIANLSMVDNALRSVDKVVSYITIGMEDIIEVSLDLAESATEGDGTEGHLEELKKMMEEYASMEQDVHQYVKAVKQVKGQIQRLGIEEQMKVEVSDLVEEAVADIQKTGSEETSARHGKVDELIRRMWHYRNAGESMPSTSAQHGDDDVVMTQCEVSTVCPISRCEMTDPVTNRHCQHNYERVAIMQIVRNRKNAKCPVIGCGNQIPITKADLVDNRQLKRFIEHRNRQENRS</sequence>
<keyword evidence="8" id="KW-0833">Ubl conjugation pathway</keyword>
<dbReference type="PROSITE" id="PS51044">
    <property type="entry name" value="ZF_SP_RING"/>
    <property type="match status" value="1"/>
</dbReference>
<evidence type="ECO:0000313" key="17">
    <source>
        <dbReference type="Proteomes" id="UP000887568"/>
    </source>
</evidence>
<dbReference type="GO" id="GO:0008270">
    <property type="term" value="F:zinc ion binding"/>
    <property type="evidence" value="ECO:0007669"/>
    <property type="project" value="UniProtKB-KW"/>
</dbReference>
<dbReference type="GO" id="GO:0000724">
    <property type="term" value="P:double-strand break repair via homologous recombination"/>
    <property type="evidence" value="ECO:0007669"/>
    <property type="project" value="InterPro"/>
</dbReference>
<dbReference type="PANTHER" id="PTHR21330">
    <property type="entry name" value="E3 SUMO-PROTEIN LIGASE NSE2"/>
    <property type="match status" value="1"/>
</dbReference>
<dbReference type="InterPro" id="IPR013083">
    <property type="entry name" value="Znf_RING/FYVE/PHD"/>
</dbReference>
<evidence type="ECO:0000256" key="7">
    <source>
        <dbReference type="ARBA" id="ARBA00022771"/>
    </source>
</evidence>
<evidence type="ECO:0000256" key="3">
    <source>
        <dbReference type="ARBA" id="ARBA00008212"/>
    </source>
</evidence>